<accession>A0AAD7WXM1</accession>
<proteinExistence type="predicted"/>
<dbReference type="AlphaFoldDB" id="A0AAD7WXM1"/>
<reference evidence="1" key="1">
    <citation type="journal article" date="2023" name="Science">
        <title>Genome structures resolve the early diversification of teleost fishes.</title>
        <authorList>
            <person name="Parey E."/>
            <person name="Louis A."/>
            <person name="Montfort J."/>
            <person name="Bouchez O."/>
            <person name="Roques C."/>
            <person name="Iampietro C."/>
            <person name="Lluch J."/>
            <person name="Castinel A."/>
            <person name="Donnadieu C."/>
            <person name="Desvignes T."/>
            <person name="Floi Bucao C."/>
            <person name="Jouanno E."/>
            <person name="Wen M."/>
            <person name="Mejri S."/>
            <person name="Dirks R."/>
            <person name="Jansen H."/>
            <person name="Henkel C."/>
            <person name="Chen W.J."/>
            <person name="Zahm M."/>
            <person name="Cabau C."/>
            <person name="Klopp C."/>
            <person name="Thompson A.W."/>
            <person name="Robinson-Rechavi M."/>
            <person name="Braasch I."/>
            <person name="Lecointre G."/>
            <person name="Bobe J."/>
            <person name="Postlethwait J.H."/>
            <person name="Berthelot C."/>
            <person name="Roest Crollius H."/>
            <person name="Guiguen Y."/>
        </authorList>
    </citation>
    <scope>NUCLEOTIDE SEQUENCE</scope>
    <source>
        <strain evidence="1">NC1722</strain>
    </source>
</reference>
<evidence type="ECO:0000313" key="2">
    <source>
        <dbReference type="Proteomes" id="UP001221898"/>
    </source>
</evidence>
<sequence>MELFQLLIQETNYHLNQAQVEVNLAKQTTRILPVPPPTQLNTPTHDPQSHVVGLGYVQKRIALSLENCPAV</sequence>
<organism evidence="1 2">
    <name type="scientific">Aldrovandia affinis</name>
    <dbReference type="NCBI Taxonomy" id="143900"/>
    <lineage>
        <taxon>Eukaryota</taxon>
        <taxon>Metazoa</taxon>
        <taxon>Chordata</taxon>
        <taxon>Craniata</taxon>
        <taxon>Vertebrata</taxon>
        <taxon>Euteleostomi</taxon>
        <taxon>Actinopterygii</taxon>
        <taxon>Neopterygii</taxon>
        <taxon>Teleostei</taxon>
        <taxon>Notacanthiformes</taxon>
        <taxon>Halosauridae</taxon>
        <taxon>Aldrovandia</taxon>
    </lineage>
</organism>
<comment type="caution">
    <text evidence="1">The sequence shown here is derived from an EMBL/GenBank/DDBJ whole genome shotgun (WGS) entry which is preliminary data.</text>
</comment>
<keyword evidence="2" id="KW-1185">Reference proteome</keyword>
<gene>
    <name evidence="1" type="ORF">AAFF_G00142560</name>
</gene>
<dbReference type="Proteomes" id="UP001221898">
    <property type="component" value="Unassembled WGS sequence"/>
</dbReference>
<dbReference type="EMBL" id="JAINUG010000020">
    <property type="protein sequence ID" value="KAJ8411989.1"/>
    <property type="molecule type" value="Genomic_DNA"/>
</dbReference>
<name>A0AAD7WXM1_9TELE</name>
<protein>
    <submittedName>
        <fullName evidence="1">Uncharacterized protein</fullName>
    </submittedName>
</protein>
<evidence type="ECO:0000313" key="1">
    <source>
        <dbReference type="EMBL" id="KAJ8411989.1"/>
    </source>
</evidence>